<evidence type="ECO:0000313" key="3">
    <source>
        <dbReference type="Proteomes" id="UP000005307"/>
    </source>
</evidence>
<evidence type="ECO:0000313" key="2">
    <source>
        <dbReference type="EMBL" id="AGI67544.1"/>
    </source>
</evidence>
<name>M9R4K6_9RHOB</name>
<proteinExistence type="predicted"/>
<dbReference type="Pfam" id="PF00078">
    <property type="entry name" value="RVT_1"/>
    <property type="match status" value="1"/>
</dbReference>
<dbReference type="OrthoDB" id="9780724at2"/>
<dbReference type="eggNOG" id="COG3344">
    <property type="taxonomic scope" value="Bacteria"/>
</dbReference>
<protein>
    <recommendedName>
        <fullName evidence="1">Reverse transcriptase domain-containing protein</fullName>
    </recommendedName>
</protein>
<gene>
    <name evidence="2" type="ORF">OAN307_c18920</name>
</gene>
<keyword evidence="3" id="KW-1185">Reference proteome</keyword>
<accession>M9R4K6</accession>
<dbReference type="EMBL" id="CP003740">
    <property type="protein sequence ID" value="AGI67544.1"/>
    <property type="molecule type" value="Genomic_DNA"/>
</dbReference>
<dbReference type="CDD" id="cd01646">
    <property type="entry name" value="RT_Bac_retron_I"/>
    <property type="match status" value="1"/>
</dbReference>
<dbReference type="Proteomes" id="UP000005307">
    <property type="component" value="Chromosome"/>
</dbReference>
<dbReference type="KEGG" id="oat:OAN307_c18920"/>
<sequence>MLDPLARQRRPLLTETLPYEVPVTFSNEFLFVSELRKSKLSDKALNFLNGEYRRPLKAEAYTIPFNYQIRKGARGFNTLSIVHPLHQIRMASFLVEYSHTIISECSESLYSLRAPYKVLPEVSKDEMKKVGKAKKLDLAHVAPQDGRLDINFAPSFFSVRKHNLLDKFYGSNELLRLESRFQLLRKMDVTKCFFNIYTHSVTWAVKGKPYSKEQANKYTFEGRFDTLMQRSNYNETNGIVVGPEISRVFAEVIFQRIDRNIISRMDERLHEGRDYTIRRYVDDFFLFARNEAVLDELNQAVETCLEEYKLFPNEGKLENLRRPFVTNITQAKQGIRDIATRLVSEAKKPLTENEKEQTETRRNMRNLLEELRLVVRDTDASFSEVTGPIYFQIGQAVKEVLKAEGDLTTDKKLDAINRVRSILRILFYSLASDFRVAPIYKAFQVLERLKKFKVEIGESESEALNDYIIYEITELVSTYKPEKVGEDISLEMCNLLLLGASVSPDLFLSQAPVIELCTVLLRKKSMGYFSFIAMIFLLAHASPSDDYKKALETVSKLARKRVRKGKTELRTSSEVYLMFSDIIGCPHIKVSERKALIKEVCGVGDLSDDDINTLAKHVAFVDWDAGRTSHFLRRKQLQPVYSAV</sequence>
<evidence type="ECO:0000259" key="1">
    <source>
        <dbReference type="Pfam" id="PF00078"/>
    </source>
</evidence>
<dbReference type="InterPro" id="IPR000477">
    <property type="entry name" value="RT_dom"/>
</dbReference>
<reference evidence="2 3" key="1">
    <citation type="journal article" date="2013" name="PLoS ONE">
        <title>Poles Apart: Arctic and Antarctic Octadecabacter strains Share High Genome Plasticity and a New Type of Xanthorhodopsin.</title>
        <authorList>
            <person name="Vollmers J."/>
            <person name="Voget S."/>
            <person name="Dietrich S."/>
            <person name="Gollnow K."/>
            <person name="Smits M."/>
            <person name="Meyer K."/>
            <person name="Brinkhoff T."/>
            <person name="Simon M."/>
            <person name="Daniel R."/>
        </authorList>
    </citation>
    <scope>NUCLEOTIDE SEQUENCE [LARGE SCALE GENOMIC DNA]</scope>
    <source>
        <strain evidence="2 3">307</strain>
    </source>
</reference>
<feature type="domain" description="Reverse transcriptase" evidence="1">
    <location>
        <begin position="157"/>
        <end position="320"/>
    </location>
</feature>
<dbReference type="STRING" id="391626.OAN307_c18920"/>
<dbReference type="NCBIfam" id="NF041748">
    <property type="entry name" value="Drt3b"/>
    <property type="match status" value="1"/>
</dbReference>
<organism evidence="2 3">
    <name type="scientific">Octadecabacter antarcticus 307</name>
    <dbReference type="NCBI Taxonomy" id="391626"/>
    <lineage>
        <taxon>Bacteria</taxon>
        <taxon>Pseudomonadati</taxon>
        <taxon>Pseudomonadota</taxon>
        <taxon>Alphaproteobacteria</taxon>
        <taxon>Rhodobacterales</taxon>
        <taxon>Roseobacteraceae</taxon>
        <taxon>Octadecabacter</taxon>
    </lineage>
</organism>
<dbReference type="AlphaFoldDB" id="M9R4K6"/>
<dbReference type="HOGENOM" id="CLU_020406_1_0_5"/>